<dbReference type="AlphaFoldDB" id="A0A7H0LHW7"/>
<evidence type="ECO:0008006" key="3">
    <source>
        <dbReference type="Google" id="ProtNLM"/>
    </source>
</evidence>
<dbReference type="KEGG" id="spap:H3Z74_21790"/>
<organism evidence="1 2">
    <name type="scientific">Sphingomonas alpina</name>
    <dbReference type="NCBI Taxonomy" id="653931"/>
    <lineage>
        <taxon>Bacteria</taxon>
        <taxon>Pseudomonadati</taxon>
        <taxon>Pseudomonadota</taxon>
        <taxon>Alphaproteobacteria</taxon>
        <taxon>Sphingomonadales</taxon>
        <taxon>Sphingomonadaceae</taxon>
        <taxon>Sphingomonas</taxon>
    </lineage>
</organism>
<keyword evidence="2" id="KW-1185">Reference proteome</keyword>
<evidence type="ECO:0000313" key="2">
    <source>
        <dbReference type="Proteomes" id="UP000516148"/>
    </source>
</evidence>
<protein>
    <recommendedName>
        <fullName evidence="3">Class I SAM-dependent methyltransferase</fullName>
    </recommendedName>
</protein>
<dbReference type="Proteomes" id="UP000516148">
    <property type="component" value="Chromosome"/>
</dbReference>
<sequence>MTVDLFEPMLAIDAPKGLGAQMAGGGDKAKRRPLDYYPTPAEATRALLIAELPRWPDRETPSPAFWEPCGRGGAIARVAAEEFGLSSIATDIVADPANDVAAQDLMTVKVAPARRAISNLPFAVARPMVAHLWQALELDYLALLFKTTWLNCGEGATLWRAGMKPTRRWDITWRLDFTGAGNPTMDCVWLIWDRIDTTELFGLLTRDGPVIVGGDLF</sequence>
<accession>A0A7H0LHW7</accession>
<proteinExistence type="predicted"/>
<dbReference type="RefSeq" id="WP_187761587.1">
    <property type="nucleotide sequence ID" value="NZ_CP061038.1"/>
</dbReference>
<dbReference type="EMBL" id="CP061038">
    <property type="protein sequence ID" value="QNQ09270.1"/>
    <property type="molecule type" value="Genomic_DNA"/>
</dbReference>
<reference evidence="1 2" key="1">
    <citation type="submission" date="2020-09" db="EMBL/GenBank/DDBJ databases">
        <title>Sphingomonas sp., a new species isolated from pork steak.</title>
        <authorList>
            <person name="Heidler von Heilborn D."/>
        </authorList>
    </citation>
    <scope>NUCLEOTIDE SEQUENCE [LARGE SCALE GENOMIC DNA]</scope>
    <source>
        <strain evidence="2">S8-3T</strain>
    </source>
</reference>
<evidence type="ECO:0000313" key="1">
    <source>
        <dbReference type="EMBL" id="QNQ09270.1"/>
    </source>
</evidence>
<name>A0A7H0LHW7_9SPHN</name>
<gene>
    <name evidence="1" type="ORF">H3Z74_21790</name>
</gene>